<comment type="caution">
    <text evidence="3">The sequence shown here is derived from an EMBL/GenBank/DDBJ whole genome shotgun (WGS) entry which is preliminary data.</text>
</comment>
<reference evidence="3 4" key="1">
    <citation type="submission" date="2018-06" db="EMBL/GenBank/DDBJ databases">
        <title>Sphaerisporangium craniellae sp. nov., isolated from a marine sponge in the South China Sea.</title>
        <authorList>
            <person name="Li L."/>
        </authorList>
    </citation>
    <scope>NUCLEOTIDE SEQUENCE [LARGE SCALE GENOMIC DNA]</scope>
    <source>
        <strain evidence="3 4">CCTCC AA 208026</strain>
    </source>
</reference>
<dbReference type="EMBL" id="QOIL01000005">
    <property type="protein sequence ID" value="RCG31351.1"/>
    <property type="molecule type" value="Genomic_DNA"/>
</dbReference>
<feature type="compositionally biased region" description="Pro residues" evidence="1">
    <location>
        <begin position="177"/>
        <end position="190"/>
    </location>
</feature>
<feature type="region of interest" description="Disordered" evidence="1">
    <location>
        <begin position="166"/>
        <end position="190"/>
    </location>
</feature>
<dbReference type="InterPro" id="IPR025339">
    <property type="entry name" value="DUF4245"/>
</dbReference>
<protein>
    <submittedName>
        <fullName evidence="3">DUF4245 domain-containing protein</fullName>
    </submittedName>
</protein>
<accession>A0A367FM63</accession>
<gene>
    <name evidence="3" type="ORF">DQ384_11620</name>
</gene>
<proteinExistence type="predicted"/>
<evidence type="ECO:0000256" key="1">
    <source>
        <dbReference type="SAM" id="MobiDB-lite"/>
    </source>
</evidence>
<dbReference type="OrthoDB" id="5146801at2"/>
<feature type="transmembrane region" description="Helical" evidence="2">
    <location>
        <begin position="6"/>
        <end position="29"/>
    </location>
</feature>
<keyword evidence="2" id="KW-0812">Transmembrane</keyword>
<dbReference type="AlphaFoldDB" id="A0A367FM63"/>
<organism evidence="3 4">
    <name type="scientific">Sphaerisporangium album</name>
    <dbReference type="NCBI Taxonomy" id="509200"/>
    <lineage>
        <taxon>Bacteria</taxon>
        <taxon>Bacillati</taxon>
        <taxon>Actinomycetota</taxon>
        <taxon>Actinomycetes</taxon>
        <taxon>Streptosporangiales</taxon>
        <taxon>Streptosporangiaceae</taxon>
        <taxon>Sphaerisporangium</taxon>
    </lineage>
</organism>
<dbReference type="Proteomes" id="UP000253094">
    <property type="component" value="Unassembled WGS sequence"/>
</dbReference>
<evidence type="ECO:0000313" key="3">
    <source>
        <dbReference type="EMBL" id="RCG31351.1"/>
    </source>
</evidence>
<dbReference type="Pfam" id="PF14030">
    <property type="entry name" value="DUF4245"/>
    <property type="match status" value="1"/>
</dbReference>
<keyword evidence="2" id="KW-0472">Membrane</keyword>
<sequence>MGRFTQGFYGYAFALLFCLALVGIFLLITPQSRTPHIPRVDYSLTVSNLRRAAPYEVRAPEPVPAGWTPNSSEVDQDKYVTWRLGFATAKGSHALLAQSDEPGQEFANRLANSDKVIGSRQIGGQTWQQRFRQDKNQRTLVSLQPGVTVVVTGLADWDELTQLASSLKAQPRLTTTPAPPGGATPSPIPS</sequence>
<name>A0A367FM63_9ACTN</name>
<keyword evidence="4" id="KW-1185">Reference proteome</keyword>
<evidence type="ECO:0000313" key="4">
    <source>
        <dbReference type="Proteomes" id="UP000253094"/>
    </source>
</evidence>
<evidence type="ECO:0000256" key="2">
    <source>
        <dbReference type="SAM" id="Phobius"/>
    </source>
</evidence>
<keyword evidence="2" id="KW-1133">Transmembrane helix</keyword>
<dbReference type="RefSeq" id="WP_114028729.1">
    <property type="nucleotide sequence ID" value="NZ_QOIL01000005.1"/>
</dbReference>